<dbReference type="Proteomes" id="UP000281738">
    <property type="component" value="Unassembled WGS sequence"/>
</dbReference>
<dbReference type="SUPFAM" id="SSF53474">
    <property type="entry name" value="alpha/beta-Hydrolases"/>
    <property type="match status" value="1"/>
</dbReference>
<proteinExistence type="predicted"/>
<dbReference type="AlphaFoldDB" id="A0A3N2CPF3"/>
<sequence length="277" mass="29738">MAPDGGRRAPLSTSGPGGYDETVTPSTKARPAAGTPDADRAHAPRPHLWLREGLTGLELAHSAASRRYLAGLPSGDGHPVLVLPGFLAGASSTGFLRGFLRSKGYRVYDWGQGRNMGVRQGLRGRLSERLDHIAQRSGEPMSIVGWSAGGIYAREIARENPDRVRSVITMGTPMRGNLRATSAWPAYTLLNRGRNAVDLTPEVLGSRAAPLSVPTTCIYSRYDGIVAWELCTSLPAPTTENVEVRSTHLGFGHHRATLAVVADRLAQPVGEWRPYAG</sequence>
<organism evidence="2 3">
    <name type="scientific">Nocardioides aurantiacus</name>
    <dbReference type="NCBI Taxonomy" id="86796"/>
    <lineage>
        <taxon>Bacteria</taxon>
        <taxon>Bacillati</taxon>
        <taxon>Actinomycetota</taxon>
        <taxon>Actinomycetes</taxon>
        <taxon>Propionibacteriales</taxon>
        <taxon>Nocardioidaceae</taxon>
        <taxon>Nocardioides</taxon>
    </lineage>
</organism>
<protein>
    <recommendedName>
        <fullName evidence="4">Alpha/beta hydrolase family protein</fullName>
    </recommendedName>
</protein>
<evidence type="ECO:0000313" key="2">
    <source>
        <dbReference type="EMBL" id="ROR89403.1"/>
    </source>
</evidence>
<feature type="region of interest" description="Disordered" evidence="1">
    <location>
        <begin position="1"/>
        <end position="46"/>
    </location>
</feature>
<evidence type="ECO:0008006" key="4">
    <source>
        <dbReference type="Google" id="ProtNLM"/>
    </source>
</evidence>
<dbReference type="EMBL" id="RKHO01000001">
    <property type="protein sequence ID" value="ROR89403.1"/>
    <property type="molecule type" value="Genomic_DNA"/>
</dbReference>
<comment type="caution">
    <text evidence="2">The sequence shown here is derived from an EMBL/GenBank/DDBJ whole genome shotgun (WGS) entry which is preliminary data.</text>
</comment>
<dbReference type="InterPro" id="IPR029058">
    <property type="entry name" value="AB_hydrolase_fold"/>
</dbReference>
<evidence type="ECO:0000313" key="3">
    <source>
        <dbReference type="Proteomes" id="UP000281738"/>
    </source>
</evidence>
<name>A0A3N2CPF3_9ACTN</name>
<accession>A0A3N2CPF3</accession>
<dbReference type="Gene3D" id="3.40.50.1820">
    <property type="entry name" value="alpha/beta hydrolase"/>
    <property type="match status" value="1"/>
</dbReference>
<reference evidence="2 3" key="1">
    <citation type="submission" date="2018-11" db="EMBL/GenBank/DDBJ databases">
        <title>Sequencing the genomes of 1000 actinobacteria strains.</title>
        <authorList>
            <person name="Klenk H.-P."/>
        </authorList>
    </citation>
    <scope>NUCLEOTIDE SEQUENCE [LARGE SCALE GENOMIC DNA]</scope>
    <source>
        <strain evidence="2 3">DSM 12652</strain>
    </source>
</reference>
<evidence type="ECO:0000256" key="1">
    <source>
        <dbReference type="SAM" id="MobiDB-lite"/>
    </source>
</evidence>
<gene>
    <name evidence="2" type="ORF">EDD33_0227</name>
</gene>
<keyword evidence="3" id="KW-1185">Reference proteome</keyword>